<keyword evidence="3" id="KW-0862">Zinc</keyword>
<dbReference type="PANTHER" id="PTHR33337:SF30">
    <property type="entry name" value="DUF636 DOMAIN PROTEIN (AFU_ORTHOLOGUE AFUA_1G03180)"/>
    <property type="match status" value="1"/>
</dbReference>
<dbReference type="RefSeq" id="XP_007836154.1">
    <property type="nucleotide sequence ID" value="XM_007837963.1"/>
</dbReference>
<keyword evidence="7" id="KW-1185">Reference proteome</keyword>
<evidence type="ECO:0000256" key="4">
    <source>
        <dbReference type="ARBA" id="ARBA00023239"/>
    </source>
</evidence>
<dbReference type="KEGG" id="pfy:PFICI_09382"/>
<gene>
    <name evidence="6" type="ORF">PFICI_09382</name>
</gene>
<keyword evidence="4" id="KW-0456">Lyase</keyword>
<evidence type="ECO:0000256" key="3">
    <source>
        <dbReference type="ARBA" id="ARBA00022833"/>
    </source>
</evidence>
<dbReference type="OMA" id="GSCMCGG"/>
<comment type="similarity">
    <text evidence="1">Belongs to the Gfa family.</text>
</comment>
<protein>
    <recommendedName>
        <fullName evidence="5">CENP-V/GFA domain-containing protein</fullName>
    </recommendedName>
</protein>
<evidence type="ECO:0000313" key="7">
    <source>
        <dbReference type="Proteomes" id="UP000030651"/>
    </source>
</evidence>
<dbReference type="Gene3D" id="3.90.1590.10">
    <property type="entry name" value="glutathione-dependent formaldehyde- activating enzyme (gfa)"/>
    <property type="match status" value="1"/>
</dbReference>
<reference evidence="7" key="1">
    <citation type="journal article" date="2015" name="BMC Genomics">
        <title>Genomic and transcriptomic analysis of the endophytic fungus Pestalotiopsis fici reveals its lifestyle and high potential for synthesis of natural products.</title>
        <authorList>
            <person name="Wang X."/>
            <person name="Zhang X."/>
            <person name="Liu L."/>
            <person name="Xiang M."/>
            <person name="Wang W."/>
            <person name="Sun X."/>
            <person name="Che Y."/>
            <person name="Guo L."/>
            <person name="Liu G."/>
            <person name="Guo L."/>
            <person name="Wang C."/>
            <person name="Yin W.B."/>
            <person name="Stadler M."/>
            <person name="Zhang X."/>
            <person name="Liu X."/>
        </authorList>
    </citation>
    <scope>NUCLEOTIDE SEQUENCE [LARGE SCALE GENOMIC DNA]</scope>
    <source>
        <strain evidence="7">W106-1 / CGMCC3.15140</strain>
    </source>
</reference>
<evidence type="ECO:0000256" key="2">
    <source>
        <dbReference type="ARBA" id="ARBA00022723"/>
    </source>
</evidence>
<dbReference type="PANTHER" id="PTHR33337">
    <property type="entry name" value="GFA DOMAIN-CONTAINING PROTEIN"/>
    <property type="match status" value="1"/>
</dbReference>
<proteinExistence type="inferred from homology"/>
<dbReference type="InterPro" id="IPR011057">
    <property type="entry name" value="Mss4-like_sf"/>
</dbReference>
<evidence type="ECO:0000313" key="6">
    <source>
        <dbReference type="EMBL" id="ETS79529.1"/>
    </source>
</evidence>
<dbReference type="GO" id="GO:0046872">
    <property type="term" value="F:metal ion binding"/>
    <property type="evidence" value="ECO:0007669"/>
    <property type="project" value="UniProtKB-KW"/>
</dbReference>
<dbReference type="InterPro" id="IPR006913">
    <property type="entry name" value="CENP-V/GFA"/>
</dbReference>
<dbReference type="HOGENOM" id="CLU_055491_3_6_1"/>
<dbReference type="EMBL" id="KI912114">
    <property type="protein sequence ID" value="ETS79529.1"/>
    <property type="molecule type" value="Genomic_DNA"/>
</dbReference>
<dbReference type="PROSITE" id="PS51891">
    <property type="entry name" value="CENP_V_GFA"/>
    <property type="match status" value="1"/>
</dbReference>
<dbReference type="GO" id="GO:0016846">
    <property type="term" value="F:carbon-sulfur lyase activity"/>
    <property type="evidence" value="ECO:0007669"/>
    <property type="project" value="InterPro"/>
</dbReference>
<evidence type="ECO:0000259" key="5">
    <source>
        <dbReference type="PROSITE" id="PS51891"/>
    </source>
</evidence>
<dbReference type="SUPFAM" id="SSF51316">
    <property type="entry name" value="Mss4-like"/>
    <property type="match status" value="1"/>
</dbReference>
<dbReference type="Pfam" id="PF04828">
    <property type="entry name" value="GFA"/>
    <property type="match status" value="1"/>
</dbReference>
<name>W3X0H4_PESFW</name>
<dbReference type="Proteomes" id="UP000030651">
    <property type="component" value="Unassembled WGS sequence"/>
</dbReference>
<accession>W3X0H4</accession>
<evidence type="ECO:0000256" key="1">
    <source>
        <dbReference type="ARBA" id="ARBA00005495"/>
    </source>
</evidence>
<dbReference type="OrthoDB" id="2212170at2759"/>
<keyword evidence="2" id="KW-0479">Metal-binding</keyword>
<dbReference type="AlphaFoldDB" id="W3X0H4"/>
<sequence length="160" mass="17197">MTTSNSTTQASCLCGAIKFQYTGPPLGVATELCHCVSCQKWTGSAFTSNVTIEKPLLHIIQGEPSRYTTTGLSGNKIHFVFCGDCGSGLWNEPEATPQWICIKAGTIDDAWVRSLGTVPLPGPQPEDGAKSAKHVDVEFFIKDRVGYQAACPGAKQEEKM</sequence>
<dbReference type="eggNOG" id="ENOG502S5AR">
    <property type="taxonomic scope" value="Eukaryota"/>
</dbReference>
<dbReference type="GeneID" id="19274395"/>
<feature type="domain" description="CENP-V/GFA" evidence="5">
    <location>
        <begin position="8"/>
        <end position="127"/>
    </location>
</feature>
<dbReference type="InParanoid" id="W3X0H4"/>
<organism evidence="6 7">
    <name type="scientific">Pestalotiopsis fici (strain W106-1 / CGMCC3.15140)</name>
    <dbReference type="NCBI Taxonomy" id="1229662"/>
    <lineage>
        <taxon>Eukaryota</taxon>
        <taxon>Fungi</taxon>
        <taxon>Dikarya</taxon>
        <taxon>Ascomycota</taxon>
        <taxon>Pezizomycotina</taxon>
        <taxon>Sordariomycetes</taxon>
        <taxon>Xylariomycetidae</taxon>
        <taxon>Amphisphaeriales</taxon>
        <taxon>Sporocadaceae</taxon>
        <taxon>Pestalotiopsis</taxon>
    </lineage>
</organism>